<sequence length="105" mass="11786">MFSTRSSLSTKPLSGLLKARPAARMFHQSQTTRIQPTARAMGQLTAEGQKAHKASQRLRAIGRNIPVEIYPLLAIMVCSLSFGVYSFIRPAYEDPTLRLRRHGHH</sequence>
<evidence type="ECO:0000313" key="3">
    <source>
        <dbReference type="Proteomes" id="UP001363622"/>
    </source>
</evidence>
<evidence type="ECO:0000313" key="2">
    <source>
        <dbReference type="EMBL" id="KAK7515415.1"/>
    </source>
</evidence>
<proteinExistence type="predicted"/>
<keyword evidence="1" id="KW-0472">Membrane</keyword>
<protein>
    <submittedName>
        <fullName evidence="2">Uncharacterized protein</fullName>
    </submittedName>
</protein>
<evidence type="ECO:0000256" key="1">
    <source>
        <dbReference type="SAM" id="Phobius"/>
    </source>
</evidence>
<name>A0ABR1KIW7_9PEZI</name>
<accession>A0ABR1KIW7</accession>
<keyword evidence="3" id="KW-1185">Reference proteome</keyword>
<keyword evidence="1" id="KW-1133">Transmembrane helix</keyword>
<organism evidence="2 3">
    <name type="scientific">Phyllosticta citriasiana</name>
    <dbReference type="NCBI Taxonomy" id="595635"/>
    <lineage>
        <taxon>Eukaryota</taxon>
        <taxon>Fungi</taxon>
        <taxon>Dikarya</taxon>
        <taxon>Ascomycota</taxon>
        <taxon>Pezizomycotina</taxon>
        <taxon>Dothideomycetes</taxon>
        <taxon>Dothideomycetes incertae sedis</taxon>
        <taxon>Botryosphaeriales</taxon>
        <taxon>Phyllostictaceae</taxon>
        <taxon>Phyllosticta</taxon>
    </lineage>
</organism>
<dbReference type="EMBL" id="JBBPHU010000007">
    <property type="protein sequence ID" value="KAK7515415.1"/>
    <property type="molecule type" value="Genomic_DNA"/>
</dbReference>
<gene>
    <name evidence="2" type="ORF">IWZ03DRAFT_379399</name>
</gene>
<comment type="caution">
    <text evidence="2">The sequence shown here is derived from an EMBL/GenBank/DDBJ whole genome shotgun (WGS) entry which is preliminary data.</text>
</comment>
<feature type="transmembrane region" description="Helical" evidence="1">
    <location>
        <begin position="69"/>
        <end position="88"/>
    </location>
</feature>
<reference evidence="2 3" key="1">
    <citation type="submission" date="2024-04" db="EMBL/GenBank/DDBJ databases">
        <title>Phyllosticta paracitricarpa is synonymous to the EU quarantine fungus P. citricarpa based on phylogenomic analyses.</title>
        <authorList>
            <consortium name="Lawrence Berkeley National Laboratory"/>
            <person name="Van Ingen-Buijs V.A."/>
            <person name="Van Westerhoven A.C."/>
            <person name="Haridas S."/>
            <person name="Skiadas P."/>
            <person name="Martin F."/>
            <person name="Groenewald J.Z."/>
            <person name="Crous P.W."/>
            <person name="Seidl M.F."/>
        </authorList>
    </citation>
    <scope>NUCLEOTIDE SEQUENCE [LARGE SCALE GENOMIC DNA]</scope>
    <source>
        <strain evidence="2 3">CBS 123371</strain>
    </source>
</reference>
<keyword evidence="1" id="KW-0812">Transmembrane</keyword>
<dbReference type="Proteomes" id="UP001363622">
    <property type="component" value="Unassembled WGS sequence"/>
</dbReference>